<keyword evidence="1" id="KW-0614">Plasmid</keyword>
<dbReference type="EMBL" id="MF344579">
    <property type="protein sequence ID" value="AVE23348.1"/>
    <property type="molecule type" value="Genomic_DNA"/>
</dbReference>
<sequence>MKMRTDRFALADLGQQDRLDEIVTDAARGLEDTFDVNERSNTSTGKSTDGDLHDLGLRWASENTSPSWRHDTTGRKLQAAFQVAPVIF</sequence>
<reference evidence="1" key="1">
    <citation type="submission" date="2017-06" db="EMBL/GenBank/DDBJ databases">
        <title>Complete sequence of plasmid in Pseudomonas aeruginosa.</title>
        <authorList>
            <person name="Zhan Z."/>
            <person name="Feng J."/>
            <person name="Zhao Y."/>
            <person name="Luo W."/>
            <person name="Jiang X."/>
            <person name="Yuan M."/>
            <person name="Liang L."/>
            <person name="Zhao Y."/>
            <person name="Zhou D."/>
        </authorList>
    </citation>
    <scope>NUCLEOTIDE SEQUENCE</scope>
    <source>
        <strain evidence="1">60512</strain>
        <plasmid evidence="1">p60512-NR</plasmid>
    </source>
</reference>
<geneLocation type="plasmid" evidence="1">
    <name>p60512-NR</name>
</geneLocation>
<dbReference type="RefSeq" id="WP_155690787.1">
    <property type="nucleotide sequence ID" value="NZ_WOAU01000029.1"/>
</dbReference>
<protein>
    <submittedName>
        <fullName evidence="1">Uncharacterized protein</fullName>
    </submittedName>
</protein>
<dbReference type="AlphaFoldDB" id="A0A2L1KLG3"/>
<organism evidence="1">
    <name type="scientific">Pseudomonas aeruginosa</name>
    <dbReference type="NCBI Taxonomy" id="287"/>
    <lineage>
        <taxon>Bacteria</taxon>
        <taxon>Pseudomonadati</taxon>
        <taxon>Pseudomonadota</taxon>
        <taxon>Gammaproteobacteria</taxon>
        <taxon>Pseudomonadales</taxon>
        <taxon>Pseudomonadaceae</taxon>
        <taxon>Pseudomonas</taxon>
    </lineage>
</organism>
<name>A0A2L1KLG3_PSEAI</name>
<accession>A0A2L1KLG3</accession>
<proteinExistence type="predicted"/>
<evidence type="ECO:0000313" key="1">
    <source>
        <dbReference type="EMBL" id="AVE23348.1"/>
    </source>
</evidence>